<dbReference type="InterPro" id="IPR006860">
    <property type="entry name" value="FecR"/>
</dbReference>
<evidence type="ECO:0000256" key="1">
    <source>
        <dbReference type="SAM" id="Phobius"/>
    </source>
</evidence>
<keyword evidence="1" id="KW-0472">Membrane</keyword>
<evidence type="ECO:0000259" key="2">
    <source>
        <dbReference type="Pfam" id="PF04773"/>
    </source>
</evidence>
<proteinExistence type="predicted"/>
<feature type="domain" description="Protein FecR C-terminal" evidence="3">
    <location>
        <begin position="223"/>
        <end position="286"/>
    </location>
</feature>
<dbReference type="PIRSF" id="PIRSF018266">
    <property type="entry name" value="FecR"/>
    <property type="match status" value="1"/>
</dbReference>
<feature type="transmembrane region" description="Helical" evidence="1">
    <location>
        <begin position="64"/>
        <end position="83"/>
    </location>
</feature>
<dbReference type="PANTHER" id="PTHR30273:SF2">
    <property type="entry name" value="PROTEIN FECR"/>
    <property type="match status" value="1"/>
</dbReference>
<evidence type="ECO:0000313" key="4">
    <source>
        <dbReference type="EMBL" id="MDT0621556.1"/>
    </source>
</evidence>
<keyword evidence="1" id="KW-1133">Transmembrane helix</keyword>
<dbReference type="EMBL" id="JAVRHU010000002">
    <property type="protein sequence ID" value="MDT0621556.1"/>
    <property type="molecule type" value="Genomic_DNA"/>
</dbReference>
<dbReference type="InterPro" id="IPR032508">
    <property type="entry name" value="FecR_C"/>
</dbReference>
<evidence type="ECO:0000313" key="5">
    <source>
        <dbReference type="Proteomes" id="UP001250662"/>
    </source>
</evidence>
<keyword evidence="5" id="KW-1185">Reference proteome</keyword>
<dbReference type="Pfam" id="PF16344">
    <property type="entry name" value="FecR_C"/>
    <property type="match status" value="1"/>
</dbReference>
<protein>
    <submittedName>
        <fullName evidence="4">FecR domain-containing protein</fullName>
    </submittedName>
</protein>
<keyword evidence="1" id="KW-0812">Transmembrane</keyword>
<comment type="caution">
    <text evidence="4">The sequence shown here is derived from an EMBL/GenBank/DDBJ whole genome shotgun (WGS) entry which is preliminary data.</text>
</comment>
<accession>A0ABU3BHB4</accession>
<organism evidence="4 5">
    <name type="scientific">Croceitalea vernalis</name>
    <dbReference type="NCBI Taxonomy" id="3075599"/>
    <lineage>
        <taxon>Bacteria</taxon>
        <taxon>Pseudomonadati</taxon>
        <taxon>Bacteroidota</taxon>
        <taxon>Flavobacteriia</taxon>
        <taxon>Flavobacteriales</taxon>
        <taxon>Flavobacteriaceae</taxon>
        <taxon>Croceitalea</taxon>
    </lineage>
</organism>
<dbReference type="Pfam" id="PF04773">
    <property type="entry name" value="FecR"/>
    <property type="match status" value="1"/>
</dbReference>
<dbReference type="RefSeq" id="WP_311387611.1">
    <property type="nucleotide sequence ID" value="NZ_JAVRHU010000002.1"/>
</dbReference>
<sequence>MDGRLNTEEQETIEKSGELDALKTVIDDIDTWKVKPFDVEAGLAELQKKKSGVIPLRKAKRTHWMKYAATALILISCGLFWYLSGSNEILENTRIAEKNTIELPNGSIVEIDAASSISYYKKDWENSRELVLNGQAFFDVTKGKPFVVSTTTAKVAVLGTQFNIKTNGDLFSVYCYEGKIEVSYKNQVQIITEGQSIELKNDELIKSNHQDDAPDWIQGFSTYDKTPLRYVIADMQRYFEVEIALPEKYEQLQFTGTMTHDTLNSALSTVFTTMEINYTLENNKVIFY</sequence>
<gene>
    <name evidence="4" type="ORF">RM520_07960</name>
</gene>
<dbReference type="InterPro" id="IPR012373">
    <property type="entry name" value="Ferrdict_sens_TM"/>
</dbReference>
<dbReference type="Gene3D" id="2.60.120.1440">
    <property type="match status" value="1"/>
</dbReference>
<evidence type="ECO:0000259" key="3">
    <source>
        <dbReference type="Pfam" id="PF16344"/>
    </source>
</evidence>
<dbReference type="Gene3D" id="3.55.50.30">
    <property type="match status" value="1"/>
</dbReference>
<dbReference type="Proteomes" id="UP001250662">
    <property type="component" value="Unassembled WGS sequence"/>
</dbReference>
<reference evidence="4 5" key="1">
    <citation type="submission" date="2023-09" db="EMBL/GenBank/DDBJ databases">
        <authorList>
            <person name="Rey-Velasco X."/>
        </authorList>
    </citation>
    <scope>NUCLEOTIDE SEQUENCE [LARGE SCALE GENOMIC DNA]</scope>
    <source>
        <strain evidence="4 5">P007</strain>
    </source>
</reference>
<name>A0ABU3BHB4_9FLAO</name>
<dbReference type="PANTHER" id="PTHR30273">
    <property type="entry name" value="PERIPLASMIC SIGNAL SENSOR AND SIGMA FACTOR ACTIVATOR FECR-RELATED"/>
    <property type="match status" value="1"/>
</dbReference>
<feature type="domain" description="FecR protein" evidence="2">
    <location>
        <begin position="93"/>
        <end position="181"/>
    </location>
</feature>